<dbReference type="PANTHER" id="PTHR23278:SF19">
    <property type="entry name" value="OBSCURIN"/>
    <property type="match status" value="1"/>
</dbReference>
<dbReference type="Gene3D" id="2.60.40.10">
    <property type="entry name" value="Immunoglobulins"/>
    <property type="match status" value="1"/>
</dbReference>
<dbReference type="AlphaFoldDB" id="A0AAQ4ECK7"/>
<evidence type="ECO:0000256" key="1">
    <source>
        <dbReference type="SAM" id="Phobius"/>
    </source>
</evidence>
<dbReference type="InterPro" id="IPR003599">
    <property type="entry name" value="Ig_sub"/>
</dbReference>
<feature type="domain" description="Ig-like" evidence="2">
    <location>
        <begin position="7"/>
        <end position="87"/>
    </location>
</feature>
<dbReference type="PROSITE" id="PS50835">
    <property type="entry name" value="IG_LIKE"/>
    <property type="match status" value="1"/>
</dbReference>
<dbReference type="InterPro" id="IPR036179">
    <property type="entry name" value="Ig-like_dom_sf"/>
</dbReference>
<evidence type="ECO:0000313" key="4">
    <source>
        <dbReference type="EMBL" id="KAK8772414.1"/>
    </source>
</evidence>
<dbReference type="InterPro" id="IPR003598">
    <property type="entry name" value="Ig_sub2"/>
</dbReference>
<dbReference type="InterPro" id="IPR003961">
    <property type="entry name" value="FN3_dom"/>
</dbReference>
<dbReference type="SUPFAM" id="SSF48726">
    <property type="entry name" value="Immunoglobulin"/>
    <property type="match status" value="1"/>
</dbReference>
<evidence type="ECO:0000313" key="5">
    <source>
        <dbReference type="Proteomes" id="UP001321473"/>
    </source>
</evidence>
<protein>
    <submittedName>
        <fullName evidence="4">Uncharacterized protein</fullName>
    </submittedName>
</protein>
<keyword evidence="1" id="KW-1133">Transmembrane helix</keyword>
<accession>A0AAQ4ECK7</accession>
<keyword evidence="1" id="KW-0812">Transmembrane</keyword>
<dbReference type="SUPFAM" id="SSF49265">
    <property type="entry name" value="Fibronectin type III"/>
    <property type="match status" value="1"/>
</dbReference>
<evidence type="ECO:0000259" key="2">
    <source>
        <dbReference type="PROSITE" id="PS50835"/>
    </source>
</evidence>
<dbReference type="Pfam" id="PF13927">
    <property type="entry name" value="Ig_3"/>
    <property type="match status" value="1"/>
</dbReference>
<feature type="transmembrane region" description="Helical" evidence="1">
    <location>
        <begin position="204"/>
        <end position="225"/>
    </location>
</feature>
<reference evidence="4 5" key="1">
    <citation type="journal article" date="2023" name="Arcadia Sci">
        <title>De novo assembly of a long-read Amblyomma americanum tick genome.</title>
        <authorList>
            <person name="Chou S."/>
            <person name="Poskanzer K.E."/>
            <person name="Rollins M."/>
            <person name="Thuy-Boun P.S."/>
        </authorList>
    </citation>
    <scope>NUCLEOTIDE SEQUENCE [LARGE SCALE GENOMIC DNA]</scope>
    <source>
        <strain evidence="4">F_SG_1</strain>
        <tissue evidence="4">Salivary glands</tissue>
    </source>
</reference>
<dbReference type="PROSITE" id="PS50853">
    <property type="entry name" value="FN3"/>
    <property type="match status" value="1"/>
</dbReference>
<evidence type="ECO:0000259" key="3">
    <source>
        <dbReference type="PROSITE" id="PS50853"/>
    </source>
</evidence>
<comment type="caution">
    <text evidence="4">The sequence shown here is derived from an EMBL/GenBank/DDBJ whole genome shotgun (WGS) entry which is preliminary data.</text>
</comment>
<feature type="domain" description="Fibronectin type-III" evidence="3">
    <location>
        <begin position="91"/>
        <end position="185"/>
    </location>
</feature>
<gene>
    <name evidence="4" type="ORF">V5799_024341</name>
</gene>
<dbReference type="InterPro" id="IPR013783">
    <property type="entry name" value="Ig-like_fold"/>
</dbReference>
<keyword evidence="5" id="KW-1185">Reference proteome</keyword>
<organism evidence="4 5">
    <name type="scientific">Amblyomma americanum</name>
    <name type="common">Lone star tick</name>
    <dbReference type="NCBI Taxonomy" id="6943"/>
    <lineage>
        <taxon>Eukaryota</taxon>
        <taxon>Metazoa</taxon>
        <taxon>Ecdysozoa</taxon>
        <taxon>Arthropoda</taxon>
        <taxon>Chelicerata</taxon>
        <taxon>Arachnida</taxon>
        <taxon>Acari</taxon>
        <taxon>Parasitiformes</taxon>
        <taxon>Ixodida</taxon>
        <taxon>Ixodoidea</taxon>
        <taxon>Ixodidae</taxon>
        <taxon>Amblyomminae</taxon>
        <taxon>Amblyomma</taxon>
    </lineage>
</organism>
<dbReference type="SMART" id="SM00408">
    <property type="entry name" value="IGc2"/>
    <property type="match status" value="1"/>
</dbReference>
<name>A0AAQ4ECK7_AMBAM</name>
<proteinExistence type="predicted"/>
<dbReference type="PANTHER" id="PTHR23278">
    <property type="entry name" value="SIDESTEP PROTEIN"/>
    <property type="match status" value="1"/>
</dbReference>
<dbReference type="InterPro" id="IPR036116">
    <property type="entry name" value="FN3_sf"/>
</dbReference>
<dbReference type="EMBL" id="JARKHS020018336">
    <property type="protein sequence ID" value="KAK8772414.1"/>
    <property type="molecule type" value="Genomic_DNA"/>
</dbReference>
<dbReference type="Proteomes" id="UP001321473">
    <property type="component" value="Unassembled WGS sequence"/>
</dbReference>
<dbReference type="SMART" id="SM00409">
    <property type="entry name" value="IG"/>
    <property type="match status" value="1"/>
</dbReference>
<dbReference type="InterPro" id="IPR007110">
    <property type="entry name" value="Ig-like_dom"/>
</dbReference>
<keyword evidence="1" id="KW-0472">Membrane</keyword>
<sequence length="246" mass="26481">MILADPPQLSLTTSERRPREGDNVTLRCEWSANPAVAAVWWRHDGRLLDWRDEALHLANVTRTQTGLYECLASNRLGEGYSNQLLLSVLSPPANPHNCSASRKSGDSVTVKCVPGSSGGLPVTFFAELLVAPSLLLGNATASRWPEFDFSGLPLGGTILVRVYAANCHGVSGAAEIRFALRVPPGAAETAATTDPSGTNVSTHVLGFLTAVVVILVFAALCLVMHKYRKHRRKRKGTDAFFPARHG</sequence>